<keyword evidence="8 15" id="KW-0675">Receptor</keyword>
<feature type="chain" id="PRO_5046371072" evidence="12">
    <location>
        <begin position="19"/>
        <end position="621"/>
    </location>
</feature>
<keyword evidence="2 10" id="KW-0813">Transport</keyword>
<comment type="subcellular location">
    <subcellularLocation>
        <location evidence="1 10">Cell outer membrane</location>
        <topology evidence="1 10">Multi-pass membrane protein</topology>
    </subcellularLocation>
</comment>
<dbReference type="Gene3D" id="2.40.170.20">
    <property type="entry name" value="TonB-dependent receptor, beta-barrel domain"/>
    <property type="match status" value="1"/>
</dbReference>
<keyword evidence="9 10" id="KW-0998">Cell outer membrane</keyword>
<keyword evidence="4 10" id="KW-0812">Transmembrane</keyword>
<dbReference type="Gene3D" id="2.170.130.10">
    <property type="entry name" value="TonB-dependent receptor, plug domain"/>
    <property type="match status" value="1"/>
</dbReference>
<dbReference type="InterPro" id="IPR012910">
    <property type="entry name" value="Plug_dom"/>
</dbReference>
<evidence type="ECO:0000313" key="15">
    <source>
        <dbReference type="EMBL" id="WZN40815.1"/>
    </source>
</evidence>
<keyword evidence="5 12" id="KW-0732">Signal</keyword>
<dbReference type="PANTHER" id="PTHR30069">
    <property type="entry name" value="TONB-DEPENDENT OUTER MEMBRANE RECEPTOR"/>
    <property type="match status" value="1"/>
</dbReference>
<evidence type="ECO:0000256" key="2">
    <source>
        <dbReference type="ARBA" id="ARBA00022448"/>
    </source>
</evidence>
<protein>
    <submittedName>
        <fullName evidence="15">TonB-dependent receptor</fullName>
    </submittedName>
</protein>
<dbReference type="InterPro" id="IPR039426">
    <property type="entry name" value="TonB-dep_rcpt-like"/>
</dbReference>
<comment type="similarity">
    <text evidence="10 11">Belongs to the TonB-dependent receptor family.</text>
</comment>
<name>A0ABZ2YM87_9BACT</name>
<evidence type="ECO:0000256" key="11">
    <source>
        <dbReference type="RuleBase" id="RU003357"/>
    </source>
</evidence>
<keyword evidence="16" id="KW-1185">Reference proteome</keyword>
<keyword evidence="7 10" id="KW-0472">Membrane</keyword>
<evidence type="ECO:0000259" key="14">
    <source>
        <dbReference type="Pfam" id="PF07715"/>
    </source>
</evidence>
<gene>
    <name evidence="15" type="ORF">WJU16_22905</name>
</gene>
<reference evidence="16" key="1">
    <citation type="submission" date="2024-03" db="EMBL/GenBank/DDBJ databases">
        <title>Chitinophaga horti sp. nov., isolated from garden soil.</title>
        <authorList>
            <person name="Lee D.S."/>
            <person name="Han D.M."/>
            <person name="Baek J.H."/>
            <person name="Choi D.G."/>
            <person name="Jeon J.H."/>
            <person name="Jeon C.O."/>
        </authorList>
    </citation>
    <scope>NUCLEOTIDE SEQUENCE [LARGE SCALE GENOMIC DNA]</scope>
    <source>
        <strain evidence="16">GPA1</strain>
    </source>
</reference>
<dbReference type="Proteomes" id="UP001485459">
    <property type="component" value="Chromosome"/>
</dbReference>
<evidence type="ECO:0000313" key="16">
    <source>
        <dbReference type="Proteomes" id="UP001485459"/>
    </source>
</evidence>
<feature type="domain" description="TonB-dependent receptor-like beta-barrel" evidence="13">
    <location>
        <begin position="210"/>
        <end position="594"/>
    </location>
</feature>
<organism evidence="15 16">
    <name type="scientific">Chitinophaga pollutisoli</name>
    <dbReference type="NCBI Taxonomy" id="3133966"/>
    <lineage>
        <taxon>Bacteria</taxon>
        <taxon>Pseudomonadati</taxon>
        <taxon>Bacteroidota</taxon>
        <taxon>Chitinophagia</taxon>
        <taxon>Chitinophagales</taxon>
        <taxon>Chitinophagaceae</taxon>
        <taxon>Chitinophaga</taxon>
    </lineage>
</organism>
<feature type="signal peptide" evidence="12">
    <location>
        <begin position="1"/>
        <end position="18"/>
    </location>
</feature>
<dbReference type="InterPro" id="IPR037066">
    <property type="entry name" value="Plug_dom_sf"/>
</dbReference>
<evidence type="ECO:0000256" key="3">
    <source>
        <dbReference type="ARBA" id="ARBA00022452"/>
    </source>
</evidence>
<keyword evidence="3 10" id="KW-1134">Transmembrane beta strand</keyword>
<evidence type="ECO:0000256" key="12">
    <source>
        <dbReference type="SAM" id="SignalP"/>
    </source>
</evidence>
<evidence type="ECO:0000256" key="1">
    <source>
        <dbReference type="ARBA" id="ARBA00004571"/>
    </source>
</evidence>
<dbReference type="SUPFAM" id="SSF56935">
    <property type="entry name" value="Porins"/>
    <property type="match status" value="1"/>
</dbReference>
<keyword evidence="6 11" id="KW-0798">TonB box</keyword>
<evidence type="ECO:0000256" key="10">
    <source>
        <dbReference type="PROSITE-ProRule" id="PRU01360"/>
    </source>
</evidence>
<proteinExistence type="inferred from homology"/>
<dbReference type="PANTHER" id="PTHR30069:SF29">
    <property type="entry name" value="HEMOGLOBIN AND HEMOGLOBIN-HAPTOGLOBIN-BINDING PROTEIN 1-RELATED"/>
    <property type="match status" value="1"/>
</dbReference>
<evidence type="ECO:0000256" key="6">
    <source>
        <dbReference type="ARBA" id="ARBA00023077"/>
    </source>
</evidence>
<feature type="domain" description="TonB-dependent receptor plug" evidence="14">
    <location>
        <begin position="44"/>
        <end position="148"/>
    </location>
</feature>
<dbReference type="InterPro" id="IPR000531">
    <property type="entry name" value="Beta-barrel_TonB"/>
</dbReference>
<dbReference type="Pfam" id="PF07715">
    <property type="entry name" value="Plug"/>
    <property type="match status" value="1"/>
</dbReference>
<dbReference type="InterPro" id="IPR036942">
    <property type="entry name" value="Beta-barrel_TonB_sf"/>
</dbReference>
<evidence type="ECO:0000256" key="4">
    <source>
        <dbReference type="ARBA" id="ARBA00022692"/>
    </source>
</evidence>
<dbReference type="EMBL" id="CP149822">
    <property type="protein sequence ID" value="WZN40815.1"/>
    <property type="molecule type" value="Genomic_DNA"/>
</dbReference>
<accession>A0ABZ2YM87</accession>
<evidence type="ECO:0000256" key="7">
    <source>
        <dbReference type="ARBA" id="ARBA00023136"/>
    </source>
</evidence>
<evidence type="ECO:0000256" key="9">
    <source>
        <dbReference type="ARBA" id="ARBA00023237"/>
    </source>
</evidence>
<dbReference type="RefSeq" id="WP_341835680.1">
    <property type="nucleotide sequence ID" value="NZ_CP149822.1"/>
</dbReference>
<sequence length="621" mass="69723">MNKICFAALALISTDLCAQNLQDTTIGIGEVVINENRFSTPISKQNRNVYIIDKAQIAKMPARSLQEILQYANGVDIRQRGPYGTQADISIDGGSFEQTVVLVNGTKIIDMQTAHNMLNLPIPLEIIERIEVVRGPAARIYGINSLTGAINIITKKPEHSGVLVNVYGGSNFEKDKEGTGETFYSRGIQLGGTISKEKHQHSLFGANDKSNGYRYNTGFENTKLYYQGNFQLDKANEILASAGYIRNSFGANAFYAAPGDKNSGEIVQTTLASIQSRHQLSSRWSLMPRLSYRYNDDDYRYFGRKELSKGRSRHYSNSLAAEVNTAYKMNAGELGFGVEARSEDINSSNIGDRRRENLGVYAQYRTDLFKKLNVNFGTYLNYNSDYKWQLYPGLDASYAITNGLKIIGNIGTSQRIPSFTDLYLDQRPGNIGNASLSPENAFQGELGMKYIRHAFTFNASYFYRDISRFIDWTRNVDTEPWQSHNVGSLLTKGINMRSNFSASLSASTRLNVNLAYSYLDAEFSDINPDIKSKYLIAALKHQVTNTIDVQHKGFSALFATRFNERTTGKAYWINDCRISQKVKQFTVYVDAQNIFNTTYFEIGSIPLPARWVSLGVKFTTI</sequence>
<evidence type="ECO:0000259" key="13">
    <source>
        <dbReference type="Pfam" id="PF00593"/>
    </source>
</evidence>
<dbReference type="Pfam" id="PF00593">
    <property type="entry name" value="TonB_dep_Rec_b-barrel"/>
    <property type="match status" value="1"/>
</dbReference>
<evidence type="ECO:0000256" key="8">
    <source>
        <dbReference type="ARBA" id="ARBA00023170"/>
    </source>
</evidence>
<dbReference type="PROSITE" id="PS52016">
    <property type="entry name" value="TONB_DEPENDENT_REC_3"/>
    <property type="match status" value="1"/>
</dbReference>
<evidence type="ECO:0000256" key="5">
    <source>
        <dbReference type="ARBA" id="ARBA00022729"/>
    </source>
</evidence>